<organism evidence="4">
    <name type="scientific">marine metagenome</name>
    <dbReference type="NCBI Taxonomy" id="408172"/>
    <lineage>
        <taxon>unclassified sequences</taxon>
        <taxon>metagenomes</taxon>
        <taxon>ecological metagenomes</taxon>
    </lineage>
</organism>
<gene>
    <name evidence="4" type="ORF">METZ01_LOCUS168492</name>
</gene>
<feature type="domain" description="NADP-dependent oxidoreductase" evidence="3">
    <location>
        <begin position="16"/>
        <end position="342"/>
    </location>
</feature>
<dbReference type="InterPro" id="IPR036812">
    <property type="entry name" value="NAD(P)_OxRdtase_dom_sf"/>
</dbReference>
<proteinExistence type="predicted"/>
<dbReference type="PANTHER" id="PTHR43364">
    <property type="entry name" value="NADH-SPECIFIC METHYLGLYOXAL REDUCTASE-RELATED"/>
    <property type="match status" value="1"/>
</dbReference>
<accession>A0A382BP72</accession>
<dbReference type="NCBIfam" id="NF007912">
    <property type="entry name" value="PRK10625.1"/>
    <property type="match status" value="1"/>
</dbReference>
<evidence type="ECO:0000259" key="3">
    <source>
        <dbReference type="Pfam" id="PF00248"/>
    </source>
</evidence>
<keyword evidence="1" id="KW-0521">NADP</keyword>
<dbReference type="Pfam" id="PF00248">
    <property type="entry name" value="Aldo_ket_red"/>
    <property type="match status" value="1"/>
</dbReference>
<sequence>MEFRNLGKTDIKVSSICLGTMTWGEQNTESDAHEQLDYSLDQGINFIDTAEMYAVPSKKETQGKTEEYIGTWFKARNNRDKVILATKVSGRSGISYIRENNEITKLSKKDIQYAVEQSLKRLQTDYIDLYQVHWPDRPFGAFSGKLEYKHIENPDTIDIEETLSALGDLVKAGKVRHIGLSNETPWGTMRYLHLAETKSLPRVVSIQNAYNLVNRSFEVGLSEIAHQESVGLLSYSPLAQGILSGKYLNGQMPEGSRLALFGDGPLMHRYKTEKTTKAIEMYVNIAKKFEIDPSQMAIRFCDIQPFMTSTIIGATKMDQLKTCIDSIHLDLTKEILNEIKKVHSEIPHPAP</sequence>
<dbReference type="InterPro" id="IPR023210">
    <property type="entry name" value="NADP_OxRdtase_dom"/>
</dbReference>
<dbReference type="Gene3D" id="3.20.20.100">
    <property type="entry name" value="NADP-dependent oxidoreductase domain"/>
    <property type="match status" value="1"/>
</dbReference>
<dbReference type="SUPFAM" id="SSF51430">
    <property type="entry name" value="NAD(P)-linked oxidoreductase"/>
    <property type="match status" value="1"/>
</dbReference>
<protein>
    <recommendedName>
        <fullName evidence="3">NADP-dependent oxidoreductase domain-containing protein</fullName>
    </recommendedName>
</protein>
<dbReference type="CDD" id="cd19094">
    <property type="entry name" value="AKR_Tas-like"/>
    <property type="match status" value="1"/>
</dbReference>
<name>A0A382BP72_9ZZZZ</name>
<reference evidence="4" key="1">
    <citation type="submission" date="2018-05" db="EMBL/GenBank/DDBJ databases">
        <authorList>
            <person name="Lanie J.A."/>
            <person name="Ng W.-L."/>
            <person name="Kazmierczak K.M."/>
            <person name="Andrzejewski T.M."/>
            <person name="Davidsen T.M."/>
            <person name="Wayne K.J."/>
            <person name="Tettelin H."/>
            <person name="Glass J.I."/>
            <person name="Rusch D."/>
            <person name="Podicherti R."/>
            <person name="Tsui H.-C.T."/>
            <person name="Winkler M.E."/>
        </authorList>
    </citation>
    <scope>NUCLEOTIDE SEQUENCE</scope>
</reference>
<evidence type="ECO:0000313" key="4">
    <source>
        <dbReference type="EMBL" id="SVB15638.1"/>
    </source>
</evidence>
<evidence type="ECO:0000256" key="2">
    <source>
        <dbReference type="ARBA" id="ARBA00023002"/>
    </source>
</evidence>
<keyword evidence="2" id="KW-0560">Oxidoreductase</keyword>
<dbReference type="FunFam" id="3.20.20.100:FF:000005">
    <property type="entry name" value="NADP(H)-dependent aldo-keto reductase"/>
    <property type="match status" value="1"/>
</dbReference>
<dbReference type="InterPro" id="IPR050523">
    <property type="entry name" value="AKR_Detox_Biosynth"/>
</dbReference>
<evidence type="ECO:0000256" key="1">
    <source>
        <dbReference type="ARBA" id="ARBA00022857"/>
    </source>
</evidence>
<dbReference type="EMBL" id="UINC01030745">
    <property type="protein sequence ID" value="SVB15638.1"/>
    <property type="molecule type" value="Genomic_DNA"/>
</dbReference>
<dbReference type="AlphaFoldDB" id="A0A382BP72"/>
<dbReference type="GO" id="GO:0016491">
    <property type="term" value="F:oxidoreductase activity"/>
    <property type="evidence" value="ECO:0007669"/>
    <property type="project" value="UniProtKB-KW"/>
</dbReference>
<dbReference type="PANTHER" id="PTHR43364:SF4">
    <property type="entry name" value="NAD(P)-LINKED OXIDOREDUCTASE SUPERFAMILY PROTEIN"/>
    <property type="match status" value="1"/>
</dbReference>